<keyword evidence="2" id="KW-1185">Reference proteome</keyword>
<protein>
    <recommendedName>
        <fullName evidence="3">DUF2817 domain-containing protein</fullName>
    </recommendedName>
</protein>
<reference evidence="1 2" key="1">
    <citation type="submission" date="2020-04" db="EMBL/GenBank/DDBJ databases">
        <title>Perkinsus olseni comparative genomics.</title>
        <authorList>
            <person name="Bogema D.R."/>
        </authorList>
    </citation>
    <scope>NUCLEOTIDE SEQUENCE [LARGE SCALE GENOMIC DNA]</scope>
    <source>
        <strain evidence="1 2">ATCC PRA-207</strain>
    </source>
</reference>
<gene>
    <name evidence="1" type="ORF">FOZ63_007648</name>
</gene>
<evidence type="ECO:0000313" key="2">
    <source>
        <dbReference type="Proteomes" id="UP000553632"/>
    </source>
</evidence>
<comment type="caution">
    <text evidence="1">The sequence shown here is derived from an EMBL/GenBank/DDBJ whole genome shotgun (WGS) entry which is preliminary data.</text>
</comment>
<proteinExistence type="predicted"/>
<sequence length="169" mass="18908">YYEARAKFRRLASEAGLELRSFEVVPSSGYGDEYTMDVAILRPTEGPSSSGSVVHTSGVHGVEGYAGSGIQCYILDQIRRAREEGRLAGIGKTLVFVHAVNPYGMVHYRRFNEENVDLNRNALEPHEFDYLVNERDPNVAGYVDLDPILNPREMTMPSLLYNAVILLVK</sequence>
<dbReference type="SUPFAM" id="SSF53187">
    <property type="entry name" value="Zn-dependent exopeptidases"/>
    <property type="match status" value="1"/>
</dbReference>
<dbReference type="Proteomes" id="UP000553632">
    <property type="component" value="Unassembled WGS sequence"/>
</dbReference>
<dbReference type="InterPro" id="IPR021259">
    <property type="entry name" value="DUF2817"/>
</dbReference>
<accession>A0A7J6STF4</accession>
<evidence type="ECO:0000313" key="1">
    <source>
        <dbReference type="EMBL" id="KAF4736224.1"/>
    </source>
</evidence>
<dbReference type="AlphaFoldDB" id="A0A7J6STF4"/>
<name>A0A7J6STF4_PEROL</name>
<dbReference type="Pfam" id="PF10994">
    <property type="entry name" value="DUF2817"/>
    <property type="match status" value="1"/>
</dbReference>
<evidence type="ECO:0008006" key="3">
    <source>
        <dbReference type="Google" id="ProtNLM"/>
    </source>
</evidence>
<dbReference type="Gene3D" id="3.40.630.10">
    <property type="entry name" value="Zn peptidases"/>
    <property type="match status" value="1"/>
</dbReference>
<feature type="non-terminal residue" evidence="1">
    <location>
        <position position="1"/>
    </location>
</feature>
<organism evidence="1 2">
    <name type="scientific">Perkinsus olseni</name>
    <name type="common">Perkinsus atlanticus</name>
    <dbReference type="NCBI Taxonomy" id="32597"/>
    <lineage>
        <taxon>Eukaryota</taxon>
        <taxon>Sar</taxon>
        <taxon>Alveolata</taxon>
        <taxon>Perkinsozoa</taxon>
        <taxon>Perkinsea</taxon>
        <taxon>Perkinsida</taxon>
        <taxon>Perkinsidae</taxon>
        <taxon>Perkinsus</taxon>
    </lineage>
</organism>
<dbReference type="EMBL" id="JABANO010015824">
    <property type="protein sequence ID" value="KAF4736224.1"/>
    <property type="molecule type" value="Genomic_DNA"/>
</dbReference>